<feature type="region of interest" description="Disordered" evidence="6">
    <location>
        <begin position="125"/>
        <end position="147"/>
    </location>
</feature>
<organism evidence="7 8">
    <name type="scientific">Phialemonium atrogriseum</name>
    <dbReference type="NCBI Taxonomy" id="1093897"/>
    <lineage>
        <taxon>Eukaryota</taxon>
        <taxon>Fungi</taxon>
        <taxon>Dikarya</taxon>
        <taxon>Ascomycota</taxon>
        <taxon>Pezizomycotina</taxon>
        <taxon>Sordariomycetes</taxon>
        <taxon>Sordariomycetidae</taxon>
        <taxon>Cephalothecales</taxon>
        <taxon>Cephalothecaceae</taxon>
        <taxon>Phialemonium</taxon>
    </lineage>
</organism>
<dbReference type="GO" id="GO:0046872">
    <property type="term" value="F:metal ion binding"/>
    <property type="evidence" value="ECO:0007669"/>
    <property type="project" value="UniProtKB-KW"/>
</dbReference>
<evidence type="ECO:0000256" key="2">
    <source>
        <dbReference type="ARBA" id="ARBA00022617"/>
    </source>
</evidence>
<dbReference type="GO" id="GO:0016829">
    <property type="term" value="F:lyase activity"/>
    <property type="evidence" value="ECO:0007669"/>
    <property type="project" value="UniProtKB-KW"/>
</dbReference>
<sequence>MLEPAIPPHLQRERTQPSKLPPDYTPPFPAYCARFPSSAKDLVVAVIGAQFDHRADADNSPTLSTLAGFLLPRPSHDTTDNSAAAARPSFSELAAVTDNRGFYNTYQRWAATNGFQAWWDDLDQEEEQGDGKGEENNTQQHHPPPHGWFREIFFPTMDRFETVFSNADVPEGAAYMREAVSGPVSEHVYWGSTRHRLPAAQADALVGEKAKNLTVIRSGQDWLDTYPEERELYLGTMHPVLEKGMEYLRDHGGEFGCYSCHFMDIVDEATLRLDKMDRTFGLAYFDDLASLERWSREHVTHLDIFGGFLKYAKKLNDNITLRLFHEVLVLQPEQQLFEYIGCHEGSGGRGCCCL</sequence>
<gene>
    <name evidence="7" type="ORF">QBC33DRAFT_581826</name>
</gene>
<dbReference type="Pfam" id="PF13816">
    <property type="entry name" value="Dehydratase_hem"/>
    <property type="match status" value="1"/>
</dbReference>
<keyword evidence="4" id="KW-0408">Iron</keyword>
<keyword evidence="5" id="KW-0456">Lyase</keyword>
<accession>A0AAJ0FBC6</accession>
<dbReference type="AlphaFoldDB" id="A0AAJ0FBC6"/>
<dbReference type="InterPro" id="IPR025702">
    <property type="entry name" value="OXD"/>
</dbReference>
<comment type="caution">
    <text evidence="7">The sequence shown here is derived from an EMBL/GenBank/DDBJ whole genome shotgun (WGS) entry which is preliminary data.</text>
</comment>
<protein>
    <submittedName>
        <fullName evidence="7">Hem-containing dehydratase protein</fullName>
    </submittedName>
</protein>
<evidence type="ECO:0000313" key="7">
    <source>
        <dbReference type="EMBL" id="KAK1762311.1"/>
    </source>
</evidence>
<reference evidence="7" key="1">
    <citation type="submission" date="2023-06" db="EMBL/GenBank/DDBJ databases">
        <title>Genome-scale phylogeny and comparative genomics of the fungal order Sordariales.</title>
        <authorList>
            <consortium name="Lawrence Berkeley National Laboratory"/>
            <person name="Hensen N."/>
            <person name="Bonometti L."/>
            <person name="Westerberg I."/>
            <person name="Brannstrom I.O."/>
            <person name="Guillou S."/>
            <person name="Cros-Aarteil S."/>
            <person name="Calhoun S."/>
            <person name="Haridas S."/>
            <person name="Kuo A."/>
            <person name="Mondo S."/>
            <person name="Pangilinan J."/>
            <person name="Riley R."/>
            <person name="Labutti K."/>
            <person name="Andreopoulos B."/>
            <person name="Lipzen A."/>
            <person name="Chen C."/>
            <person name="Yanf M."/>
            <person name="Daum C."/>
            <person name="Ng V."/>
            <person name="Clum A."/>
            <person name="Steindorff A."/>
            <person name="Ohm R."/>
            <person name="Martin F."/>
            <person name="Silar P."/>
            <person name="Natvig D."/>
            <person name="Lalanne C."/>
            <person name="Gautier V."/>
            <person name="Ament-Velasquez S.L."/>
            <person name="Kruys A."/>
            <person name="Hutchinson M.I."/>
            <person name="Powell A.J."/>
            <person name="Barry K."/>
            <person name="Miller A.N."/>
            <person name="Grigoriev I.V."/>
            <person name="Debuchy R."/>
            <person name="Gladieux P."/>
            <person name="Thoren M.H."/>
            <person name="Johannesson H."/>
        </authorList>
    </citation>
    <scope>NUCLEOTIDE SEQUENCE</scope>
    <source>
        <strain evidence="7">8032-3</strain>
    </source>
</reference>
<dbReference type="GeneID" id="85314473"/>
<dbReference type="Proteomes" id="UP001244011">
    <property type="component" value="Unassembled WGS sequence"/>
</dbReference>
<evidence type="ECO:0000256" key="5">
    <source>
        <dbReference type="ARBA" id="ARBA00023239"/>
    </source>
</evidence>
<dbReference type="EMBL" id="MU839039">
    <property type="protein sequence ID" value="KAK1762311.1"/>
    <property type="molecule type" value="Genomic_DNA"/>
</dbReference>
<comment type="cofactor">
    <cofactor evidence="1">
        <name>heme b</name>
        <dbReference type="ChEBI" id="CHEBI:60344"/>
    </cofactor>
</comment>
<evidence type="ECO:0000256" key="4">
    <source>
        <dbReference type="ARBA" id="ARBA00023004"/>
    </source>
</evidence>
<name>A0AAJ0FBC6_9PEZI</name>
<keyword evidence="3" id="KW-0479">Metal-binding</keyword>
<dbReference type="RefSeq" id="XP_060278524.1">
    <property type="nucleotide sequence ID" value="XM_060431286.1"/>
</dbReference>
<feature type="region of interest" description="Disordered" evidence="6">
    <location>
        <begin position="1"/>
        <end position="23"/>
    </location>
</feature>
<evidence type="ECO:0000256" key="1">
    <source>
        <dbReference type="ARBA" id="ARBA00001970"/>
    </source>
</evidence>
<keyword evidence="8" id="KW-1185">Reference proteome</keyword>
<evidence type="ECO:0000256" key="3">
    <source>
        <dbReference type="ARBA" id="ARBA00022723"/>
    </source>
</evidence>
<proteinExistence type="predicted"/>
<evidence type="ECO:0000256" key="6">
    <source>
        <dbReference type="SAM" id="MobiDB-lite"/>
    </source>
</evidence>
<keyword evidence="2" id="KW-0349">Heme</keyword>
<evidence type="ECO:0000313" key="8">
    <source>
        <dbReference type="Proteomes" id="UP001244011"/>
    </source>
</evidence>